<feature type="non-terminal residue" evidence="2">
    <location>
        <position position="555"/>
    </location>
</feature>
<protein>
    <submittedName>
        <fullName evidence="2">Uncharacterized protein</fullName>
    </submittedName>
</protein>
<feature type="compositionally biased region" description="Polar residues" evidence="1">
    <location>
        <begin position="11"/>
        <end position="20"/>
    </location>
</feature>
<proteinExistence type="predicted"/>
<keyword evidence="3" id="KW-1185">Reference proteome</keyword>
<feature type="region of interest" description="Disordered" evidence="1">
    <location>
        <begin position="69"/>
        <end position="94"/>
    </location>
</feature>
<dbReference type="EMBL" id="KZ993845">
    <property type="protein sequence ID" value="RKO94651.1"/>
    <property type="molecule type" value="Genomic_DNA"/>
</dbReference>
<dbReference type="Proteomes" id="UP000269721">
    <property type="component" value="Unassembled WGS sequence"/>
</dbReference>
<gene>
    <name evidence="2" type="ORF">BDK51DRAFT_43528</name>
</gene>
<organism evidence="2 3">
    <name type="scientific">Blyttiomyces helicus</name>
    <dbReference type="NCBI Taxonomy" id="388810"/>
    <lineage>
        <taxon>Eukaryota</taxon>
        <taxon>Fungi</taxon>
        <taxon>Fungi incertae sedis</taxon>
        <taxon>Chytridiomycota</taxon>
        <taxon>Chytridiomycota incertae sedis</taxon>
        <taxon>Chytridiomycetes</taxon>
        <taxon>Chytridiomycetes incertae sedis</taxon>
        <taxon>Blyttiomyces</taxon>
    </lineage>
</organism>
<sequence length="555" mass="59591">MKDAQERYTATLKSAVSNQHPPKADPQRPVACWTGMLALPACITGTSEHCKLHTWLAVAGIPSVRSHLPKRGPTQSPAGQVSAHVPGTSDAVARTPSTGSYMLTLRKGWEASAARVTVTSDVVPGTQALGASSSAEKSNHKIPLSWHVTASRDMQTYKQLSNGESLGSKWDQAPVLPTVTLVRLPPLLATLDGRATQSKSGRLFWSTFAPQPRSADPVGLHWSSHYKEQEVAGQLQETIHQGSPSAKARAQEMKEPPNALEHVFKLATITATGKVKQAFLAGKRSLTHPAKLSSYATSSCSSDSPQNLLISASTKGNTLPTPAEIKEKYCICIDPGQQGHMAVYVSPLTPTQRTFIRYTINPPTAAISPTTARHPELEELIHSPDKYESDGLALRPPRAVPSPSEHSPTPNSLFGTCPSPGNLPEQAFIYDAAVERIKALSSLAVQLDPLPPSTMLPCIPHAAKGADEACQPTPPKRSQSKRCKYLIWAFESAIQLCLIFCSHYSSVVQMYVAYGAASFSSSSPGSASSINVGLQHAIRARGIHLYQVNEWGTSQ</sequence>
<evidence type="ECO:0000313" key="2">
    <source>
        <dbReference type="EMBL" id="RKO94651.1"/>
    </source>
</evidence>
<feature type="region of interest" description="Disordered" evidence="1">
    <location>
        <begin position="387"/>
        <end position="412"/>
    </location>
</feature>
<reference evidence="3" key="1">
    <citation type="journal article" date="2018" name="Nat. Microbiol.">
        <title>Leveraging single-cell genomics to expand the fungal tree of life.</title>
        <authorList>
            <person name="Ahrendt S.R."/>
            <person name="Quandt C.A."/>
            <person name="Ciobanu D."/>
            <person name="Clum A."/>
            <person name="Salamov A."/>
            <person name="Andreopoulos B."/>
            <person name="Cheng J.F."/>
            <person name="Woyke T."/>
            <person name="Pelin A."/>
            <person name="Henrissat B."/>
            <person name="Reynolds N.K."/>
            <person name="Benny G.L."/>
            <person name="Smith M.E."/>
            <person name="James T.Y."/>
            <person name="Grigoriev I.V."/>
        </authorList>
    </citation>
    <scope>NUCLEOTIDE SEQUENCE [LARGE SCALE GENOMIC DNA]</scope>
</reference>
<name>A0A4P9WNE6_9FUNG</name>
<accession>A0A4P9WNE6</accession>
<feature type="region of interest" description="Disordered" evidence="1">
    <location>
        <begin position="1"/>
        <end position="27"/>
    </location>
</feature>
<evidence type="ECO:0000256" key="1">
    <source>
        <dbReference type="SAM" id="MobiDB-lite"/>
    </source>
</evidence>
<dbReference type="AlphaFoldDB" id="A0A4P9WNE6"/>
<evidence type="ECO:0000313" key="3">
    <source>
        <dbReference type="Proteomes" id="UP000269721"/>
    </source>
</evidence>